<evidence type="ECO:0008006" key="3">
    <source>
        <dbReference type="Google" id="ProtNLM"/>
    </source>
</evidence>
<dbReference type="AlphaFoldDB" id="A0A0C2H3M8"/>
<protein>
    <recommendedName>
        <fullName evidence="3">RNA-directed RNA polymerase</fullName>
    </recommendedName>
</protein>
<keyword evidence="2" id="KW-1185">Reference proteome</keyword>
<dbReference type="InterPro" id="IPR043502">
    <property type="entry name" value="DNA/RNA_pol_sf"/>
</dbReference>
<evidence type="ECO:0000313" key="2">
    <source>
        <dbReference type="Proteomes" id="UP000054047"/>
    </source>
</evidence>
<dbReference type="SUPFAM" id="SSF56672">
    <property type="entry name" value="DNA/RNA polymerases"/>
    <property type="match status" value="1"/>
</dbReference>
<reference evidence="1 2" key="1">
    <citation type="submission" date="2013-12" db="EMBL/GenBank/DDBJ databases">
        <title>Draft genome of the parsitic nematode Ancylostoma duodenale.</title>
        <authorList>
            <person name="Mitreva M."/>
        </authorList>
    </citation>
    <scope>NUCLEOTIDE SEQUENCE [LARGE SCALE GENOMIC DNA]</scope>
    <source>
        <strain evidence="1 2">Zhejiang</strain>
    </source>
</reference>
<dbReference type="OrthoDB" id="7487738at2759"/>
<proteinExistence type="predicted"/>
<accession>A0A0C2H3M8</accession>
<name>A0A0C2H3M8_9BILA</name>
<dbReference type="Proteomes" id="UP000054047">
    <property type="component" value="Unassembled WGS sequence"/>
</dbReference>
<gene>
    <name evidence="1" type="ORF">ANCDUO_05655</name>
</gene>
<evidence type="ECO:0000313" key="1">
    <source>
        <dbReference type="EMBL" id="KIH64036.1"/>
    </source>
</evidence>
<organism evidence="1 2">
    <name type="scientific">Ancylostoma duodenale</name>
    <dbReference type="NCBI Taxonomy" id="51022"/>
    <lineage>
        <taxon>Eukaryota</taxon>
        <taxon>Metazoa</taxon>
        <taxon>Ecdysozoa</taxon>
        <taxon>Nematoda</taxon>
        <taxon>Chromadorea</taxon>
        <taxon>Rhabditida</taxon>
        <taxon>Rhabditina</taxon>
        <taxon>Rhabditomorpha</taxon>
        <taxon>Strongyloidea</taxon>
        <taxon>Ancylostomatidae</taxon>
        <taxon>Ancylostomatinae</taxon>
        <taxon>Ancylostoma</taxon>
    </lineage>
</organism>
<dbReference type="EMBL" id="KN728287">
    <property type="protein sequence ID" value="KIH64036.1"/>
    <property type="molecule type" value="Genomic_DNA"/>
</dbReference>
<sequence length="241" mass="27332">MLFADKCPSLSSPITDDDALVRLVTLDVDYYYSIDARKFDHQIPMWFVVDVIRMIGKVAGQPAMAEEEVRAIKRLRVELFGQCIKYRGSVLSGWRLISLIGSLASELLCRWIKCTVSKRIRWVMTSGDDVLVMSREDHSARITQAVHELGLDIKGDVRAGRVGVFLQRAYSKRGYSQMAMGGALKQLFYASPWVEHLQFTDAESLANAWLQVLSRIPGVAHKNWLLRQAAADMARWSRWPG</sequence>